<sequence length="126" mass="14185">MSHFPLFLSIFCLLSLSRSPSCWVFTTWRRGPRTHLPKMQIGDDYVGLRVGSASEAVVNDRFKTQEVDKSVFNNLLASNQSCNIQLFKCCQSEQMTGKKKKAVVLIRSEEAENPVLPGYKRGDASL</sequence>
<evidence type="ECO:0000313" key="2">
    <source>
        <dbReference type="EMBL" id="KAK0474427.1"/>
    </source>
</evidence>
<reference evidence="2" key="1">
    <citation type="submission" date="2023-06" db="EMBL/GenBank/DDBJ databases">
        <authorList>
            <consortium name="Lawrence Berkeley National Laboratory"/>
            <person name="Ahrendt S."/>
            <person name="Sahu N."/>
            <person name="Indic B."/>
            <person name="Wong-Bajracharya J."/>
            <person name="Merenyi Z."/>
            <person name="Ke H.-M."/>
            <person name="Monk M."/>
            <person name="Kocsube S."/>
            <person name="Drula E."/>
            <person name="Lipzen A."/>
            <person name="Balint B."/>
            <person name="Henrissat B."/>
            <person name="Andreopoulos B."/>
            <person name="Martin F.M."/>
            <person name="Harder C.B."/>
            <person name="Rigling D."/>
            <person name="Ford K.L."/>
            <person name="Foster G.D."/>
            <person name="Pangilinan J."/>
            <person name="Papanicolaou A."/>
            <person name="Barry K."/>
            <person name="LaButti K."/>
            <person name="Viragh M."/>
            <person name="Koriabine M."/>
            <person name="Yan M."/>
            <person name="Riley R."/>
            <person name="Champramary S."/>
            <person name="Plett K.L."/>
            <person name="Tsai I.J."/>
            <person name="Slot J."/>
            <person name="Sipos G."/>
            <person name="Plett J."/>
            <person name="Nagy L.G."/>
            <person name="Grigoriev I.V."/>
        </authorList>
    </citation>
    <scope>NUCLEOTIDE SEQUENCE</scope>
    <source>
        <strain evidence="2">ICMP 16352</strain>
    </source>
</reference>
<dbReference type="Proteomes" id="UP001175227">
    <property type="component" value="Unassembled WGS sequence"/>
</dbReference>
<protein>
    <submittedName>
        <fullName evidence="2">Uncharacterized protein</fullName>
    </submittedName>
</protein>
<keyword evidence="1" id="KW-0732">Signal</keyword>
<feature type="chain" id="PRO_5041277519" evidence="1">
    <location>
        <begin position="18"/>
        <end position="126"/>
    </location>
</feature>
<dbReference type="AlphaFoldDB" id="A0AA39NYW2"/>
<comment type="caution">
    <text evidence="2">The sequence shown here is derived from an EMBL/GenBank/DDBJ whole genome shotgun (WGS) entry which is preliminary data.</text>
</comment>
<evidence type="ECO:0000313" key="3">
    <source>
        <dbReference type="Proteomes" id="UP001175227"/>
    </source>
</evidence>
<evidence type="ECO:0000256" key="1">
    <source>
        <dbReference type="SAM" id="SignalP"/>
    </source>
</evidence>
<accession>A0AA39NYW2</accession>
<gene>
    <name evidence="2" type="ORF">IW261DRAFT_1423006</name>
</gene>
<organism evidence="2 3">
    <name type="scientific">Armillaria novae-zelandiae</name>
    <dbReference type="NCBI Taxonomy" id="153914"/>
    <lineage>
        <taxon>Eukaryota</taxon>
        <taxon>Fungi</taxon>
        <taxon>Dikarya</taxon>
        <taxon>Basidiomycota</taxon>
        <taxon>Agaricomycotina</taxon>
        <taxon>Agaricomycetes</taxon>
        <taxon>Agaricomycetidae</taxon>
        <taxon>Agaricales</taxon>
        <taxon>Marasmiineae</taxon>
        <taxon>Physalacriaceae</taxon>
        <taxon>Armillaria</taxon>
    </lineage>
</organism>
<dbReference type="EMBL" id="JAUEPR010000027">
    <property type="protein sequence ID" value="KAK0474427.1"/>
    <property type="molecule type" value="Genomic_DNA"/>
</dbReference>
<keyword evidence="3" id="KW-1185">Reference proteome</keyword>
<feature type="signal peptide" evidence="1">
    <location>
        <begin position="1"/>
        <end position="17"/>
    </location>
</feature>
<proteinExistence type="predicted"/>
<name>A0AA39NYW2_9AGAR</name>